<gene>
    <name evidence="6" type="primary">uvrC</name>
    <name evidence="11" type="ORF">SAMN04487824_11313</name>
</gene>
<feature type="region of interest" description="Disordered" evidence="7">
    <location>
        <begin position="1"/>
        <end position="20"/>
    </location>
</feature>
<dbReference type="InterPro" id="IPR035901">
    <property type="entry name" value="GIY-YIG_endonuc_sf"/>
</dbReference>
<evidence type="ECO:0000259" key="9">
    <source>
        <dbReference type="PROSITE" id="PS50164"/>
    </source>
</evidence>
<dbReference type="Gene3D" id="3.40.1440.10">
    <property type="entry name" value="GIY-YIG endonuclease"/>
    <property type="match status" value="1"/>
</dbReference>
<dbReference type="GO" id="GO:0006289">
    <property type="term" value="P:nucleotide-excision repair"/>
    <property type="evidence" value="ECO:0007669"/>
    <property type="project" value="UniProtKB-UniRule"/>
</dbReference>
<dbReference type="SUPFAM" id="SSF47781">
    <property type="entry name" value="RuvA domain 2-like"/>
    <property type="match status" value="1"/>
</dbReference>
<dbReference type="Pfam" id="PF14520">
    <property type="entry name" value="HHH_5"/>
    <property type="match status" value="1"/>
</dbReference>
<comment type="similarity">
    <text evidence="6">Belongs to the UvrC family.</text>
</comment>
<feature type="compositionally biased region" description="Basic and acidic residues" evidence="7">
    <location>
        <begin position="655"/>
        <end position="666"/>
    </location>
</feature>
<reference evidence="12" key="1">
    <citation type="submission" date="2016-10" db="EMBL/GenBank/DDBJ databases">
        <authorList>
            <person name="Varghese N."/>
            <person name="Submissions S."/>
        </authorList>
    </citation>
    <scope>NUCLEOTIDE SEQUENCE [LARGE SCALE GENOMIC DNA]</scope>
    <source>
        <strain evidence="12">DSM 22619</strain>
    </source>
</reference>
<dbReference type="Gene3D" id="4.10.860.10">
    <property type="entry name" value="UVR domain"/>
    <property type="match status" value="1"/>
</dbReference>
<sequence>MSVKDPAPHMPDLGGASPRPEALGLPSIAEQVNQVPTSPGCYLWKDGKGEVIYVGKAKNLRSRMLQYVNLTDDRAKIPLMMQVVRSFDYVVVGSEHEALVLERNLIEQYHPYFNVDFKDDKSYPYIAITESDAFPAIKYTRERHRKGTRYFGPYTDARAARETIDTLRKAVPICISTCAEWKRCRRYLQSHPDDVAVANMVLAKRGRPCFDYHVGRGPGACCGAIDTVEYASHVRQVENFLAGRRSQIVEELEGQMRDAARNLEFERAGRIKHRLEVINGLDDRQQVTFPSSVSLDLIGFFREETISCACVFVVREGRTIRTSEFVLNKGMDVDEVELEAGFLKRYYDETSDIPAEVDLAVDLPDAELLGEWLTQKRGRVCRIHRPQRGEKSRLLDMAAKNAHHALNRYMVRTGYADDRTNQALLQLESALALDAPPMRIECFDISTLHGAFTVASMVVFTNGRPDKAQYRRFKIRADLDEANDFVSMQEVLGRRYSPERMADARFAAAAPDLLVVDGGKPQLTAAMTQLEELGLDIPVCGLAKSDEEVFVPWDDTPVVLPSGSASLYLIKQVRDESHRFAITFHRELRTKAQSVSILDEVEGVGPKRRRAIMRHFGSMKRLRAASVEDIAAVKGVPESVARDIWQTLRAWEDEAARTQGADRESDASQGPAVHDVQPEG</sequence>
<evidence type="ECO:0000256" key="4">
    <source>
        <dbReference type="ARBA" id="ARBA00022881"/>
    </source>
</evidence>
<dbReference type="AlphaFoldDB" id="A0A1G6LB77"/>
<dbReference type="InterPro" id="IPR001943">
    <property type="entry name" value="UVR_dom"/>
</dbReference>
<comment type="function">
    <text evidence="6">The UvrABC repair system catalyzes the recognition and processing of DNA lesions. UvrC both incises the 5' and 3' sides of the lesion. The N-terminal half is responsible for the 3' incision and the C-terminal half is responsible for the 5' incision.</text>
</comment>
<dbReference type="FunFam" id="3.40.1440.10:FF:000001">
    <property type="entry name" value="UvrABC system protein C"/>
    <property type="match status" value="1"/>
</dbReference>
<keyword evidence="4 6" id="KW-0267">Excision nuclease</keyword>
<dbReference type="PANTHER" id="PTHR30562">
    <property type="entry name" value="UVRC/OXIDOREDUCTASE"/>
    <property type="match status" value="1"/>
</dbReference>
<dbReference type="InterPro" id="IPR001162">
    <property type="entry name" value="UvrC_RNase_H_dom"/>
</dbReference>
<keyword evidence="3 6" id="KW-0228">DNA excision</keyword>
<dbReference type="Pfam" id="PF02151">
    <property type="entry name" value="UVR"/>
    <property type="match status" value="1"/>
</dbReference>
<dbReference type="Pfam" id="PF01541">
    <property type="entry name" value="GIY-YIG"/>
    <property type="match status" value="1"/>
</dbReference>
<dbReference type="PROSITE" id="PS50165">
    <property type="entry name" value="UVRC"/>
    <property type="match status" value="1"/>
</dbReference>
<dbReference type="PROSITE" id="PS50164">
    <property type="entry name" value="GIY_YIG"/>
    <property type="match status" value="1"/>
</dbReference>
<dbReference type="GO" id="GO:0003677">
    <property type="term" value="F:DNA binding"/>
    <property type="evidence" value="ECO:0007669"/>
    <property type="project" value="UniProtKB-UniRule"/>
</dbReference>
<dbReference type="InterPro" id="IPR000305">
    <property type="entry name" value="GIY-YIG_endonuc"/>
</dbReference>
<evidence type="ECO:0000256" key="1">
    <source>
        <dbReference type="ARBA" id="ARBA00022490"/>
    </source>
</evidence>
<proteinExistence type="inferred from homology"/>
<comment type="subcellular location">
    <subcellularLocation>
        <location evidence="6">Cytoplasm</location>
    </subcellularLocation>
</comment>
<dbReference type="EMBL" id="FMZL01000013">
    <property type="protein sequence ID" value="SDC40418.1"/>
    <property type="molecule type" value="Genomic_DNA"/>
</dbReference>
<evidence type="ECO:0000256" key="2">
    <source>
        <dbReference type="ARBA" id="ARBA00022763"/>
    </source>
</evidence>
<evidence type="ECO:0000259" key="8">
    <source>
        <dbReference type="PROSITE" id="PS50151"/>
    </source>
</evidence>
<evidence type="ECO:0000256" key="3">
    <source>
        <dbReference type="ARBA" id="ARBA00022769"/>
    </source>
</evidence>
<evidence type="ECO:0000256" key="6">
    <source>
        <dbReference type="HAMAP-Rule" id="MF_00203"/>
    </source>
</evidence>
<dbReference type="Proteomes" id="UP000198528">
    <property type="component" value="Unassembled WGS sequence"/>
</dbReference>
<evidence type="ECO:0000256" key="7">
    <source>
        <dbReference type="SAM" id="MobiDB-lite"/>
    </source>
</evidence>
<dbReference type="NCBIfam" id="TIGR00194">
    <property type="entry name" value="uvrC"/>
    <property type="match status" value="1"/>
</dbReference>
<dbReference type="SUPFAM" id="SSF46600">
    <property type="entry name" value="C-terminal UvrC-binding domain of UvrB"/>
    <property type="match status" value="1"/>
</dbReference>
<keyword evidence="1 6" id="KW-0963">Cytoplasm</keyword>
<dbReference type="InterPro" id="IPR004791">
    <property type="entry name" value="UvrC"/>
</dbReference>
<dbReference type="PROSITE" id="PS50151">
    <property type="entry name" value="UVR"/>
    <property type="match status" value="1"/>
</dbReference>
<protein>
    <recommendedName>
        <fullName evidence="6">UvrABC system protein C</fullName>
        <shortName evidence="6">Protein UvrC</shortName>
    </recommendedName>
    <alternativeName>
        <fullName evidence="6">Excinuclease ABC subunit C</fullName>
    </alternativeName>
</protein>
<dbReference type="PANTHER" id="PTHR30562:SF1">
    <property type="entry name" value="UVRABC SYSTEM PROTEIN C"/>
    <property type="match status" value="1"/>
</dbReference>
<dbReference type="GO" id="GO:0009380">
    <property type="term" value="C:excinuclease repair complex"/>
    <property type="evidence" value="ECO:0007669"/>
    <property type="project" value="InterPro"/>
</dbReference>
<feature type="domain" description="UvrC family homology region profile" evidence="10">
    <location>
        <begin position="297"/>
        <end position="526"/>
    </location>
</feature>
<dbReference type="NCBIfam" id="NF001824">
    <property type="entry name" value="PRK00558.1-5"/>
    <property type="match status" value="1"/>
</dbReference>
<dbReference type="GO" id="GO:0005737">
    <property type="term" value="C:cytoplasm"/>
    <property type="evidence" value="ECO:0007669"/>
    <property type="project" value="UniProtKB-SubCell"/>
</dbReference>
<keyword evidence="12" id="KW-1185">Reference proteome</keyword>
<evidence type="ECO:0000259" key="10">
    <source>
        <dbReference type="PROSITE" id="PS50165"/>
    </source>
</evidence>
<evidence type="ECO:0000256" key="5">
    <source>
        <dbReference type="ARBA" id="ARBA00023204"/>
    </source>
</evidence>
<name>A0A1G6LB77_9ACTN</name>
<comment type="subunit">
    <text evidence="6">Interacts with UvrB in an incision complex.</text>
</comment>
<dbReference type="InterPro" id="IPR038476">
    <property type="entry name" value="UvrC_RNase_H_dom_sf"/>
</dbReference>
<evidence type="ECO:0000313" key="11">
    <source>
        <dbReference type="EMBL" id="SDC40418.1"/>
    </source>
</evidence>
<dbReference type="SUPFAM" id="SSF82771">
    <property type="entry name" value="GIY-YIG endonuclease"/>
    <property type="match status" value="1"/>
</dbReference>
<keyword evidence="6" id="KW-0742">SOS response</keyword>
<dbReference type="Gene3D" id="1.10.150.20">
    <property type="entry name" value="5' to 3' exonuclease, C-terminal subdomain"/>
    <property type="match status" value="1"/>
</dbReference>
<dbReference type="STRING" id="604330.SAMN04489857_1248"/>
<accession>A0A1G6LB77</accession>
<dbReference type="InterPro" id="IPR010994">
    <property type="entry name" value="RuvA_2-like"/>
</dbReference>
<feature type="domain" description="GIY-YIG" evidence="9">
    <location>
        <begin position="37"/>
        <end position="115"/>
    </location>
</feature>
<dbReference type="Pfam" id="PF22920">
    <property type="entry name" value="UvrC_RNaseH"/>
    <property type="match status" value="1"/>
</dbReference>
<dbReference type="InterPro" id="IPR050066">
    <property type="entry name" value="UvrABC_protein_C"/>
</dbReference>
<dbReference type="InterPro" id="IPR047296">
    <property type="entry name" value="GIY-YIG_UvrC_Cho"/>
</dbReference>
<dbReference type="Pfam" id="PF08459">
    <property type="entry name" value="UvrC_RNaseH_dom"/>
    <property type="match status" value="1"/>
</dbReference>
<dbReference type="GO" id="GO:0009432">
    <property type="term" value="P:SOS response"/>
    <property type="evidence" value="ECO:0007669"/>
    <property type="project" value="UniProtKB-UniRule"/>
</dbReference>
<keyword evidence="2 6" id="KW-0227">DNA damage</keyword>
<feature type="region of interest" description="Disordered" evidence="7">
    <location>
        <begin position="655"/>
        <end position="680"/>
    </location>
</feature>
<evidence type="ECO:0000313" key="12">
    <source>
        <dbReference type="Proteomes" id="UP000198528"/>
    </source>
</evidence>
<dbReference type="InterPro" id="IPR036876">
    <property type="entry name" value="UVR_dom_sf"/>
</dbReference>
<feature type="domain" description="UVR" evidence="8">
    <location>
        <begin position="246"/>
        <end position="281"/>
    </location>
</feature>
<dbReference type="Gene3D" id="3.30.420.340">
    <property type="entry name" value="UvrC, RNAse H endonuclease domain"/>
    <property type="match status" value="1"/>
</dbReference>
<keyword evidence="5 6" id="KW-0234">DNA repair</keyword>
<dbReference type="SMART" id="SM00465">
    <property type="entry name" value="GIYc"/>
    <property type="match status" value="1"/>
</dbReference>
<dbReference type="GO" id="GO:0009381">
    <property type="term" value="F:excinuclease ABC activity"/>
    <property type="evidence" value="ECO:0007669"/>
    <property type="project" value="UniProtKB-UniRule"/>
</dbReference>
<dbReference type="CDD" id="cd10434">
    <property type="entry name" value="GIY-YIG_UvrC_Cho"/>
    <property type="match status" value="1"/>
</dbReference>
<dbReference type="HAMAP" id="MF_00203">
    <property type="entry name" value="UvrC"/>
    <property type="match status" value="1"/>
</dbReference>
<organism evidence="11 12">
    <name type="scientific">Parafannyhessea umbonata</name>
    <dbReference type="NCBI Taxonomy" id="604330"/>
    <lineage>
        <taxon>Bacteria</taxon>
        <taxon>Bacillati</taxon>
        <taxon>Actinomycetota</taxon>
        <taxon>Coriobacteriia</taxon>
        <taxon>Coriobacteriales</taxon>
        <taxon>Atopobiaceae</taxon>
        <taxon>Parafannyhessea</taxon>
    </lineage>
</organism>